<keyword evidence="4" id="KW-0479">Metal-binding</keyword>
<proteinExistence type="inferred from homology"/>
<dbReference type="PANTHER" id="PTHR11409:SF43">
    <property type="entry name" value="ADENOSINE DEAMINASE"/>
    <property type="match status" value="1"/>
</dbReference>
<dbReference type="SUPFAM" id="SSF51556">
    <property type="entry name" value="Metallo-dependent hydrolases"/>
    <property type="match status" value="1"/>
</dbReference>
<dbReference type="InterPro" id="IPR001365">
    <property type="entry name" value="A_deaminase_dom"/>
</dbReference>
<evidence type="ECO:0000256" key="1">
    <source>
        <dbReference type="ARBA" id="ARBA00001947"/>
    </source>
</evidence>
<evidence type="ECO:0000313" key="10">
    <source>
        <dbReference type="Proteomes" id="UP001501521"/>
    </source>
</evidence>
<keyword evidence="6" id="KW-0862">Zinc</keyword>
<comment type="similarity">
    <text evidence="2">Belongs to the metallo-dependent hydrolases superfamily. Adenosine and AMP deaminases family.</text>
</comment>
<dbReference type="Pfam" id="PF00962">
    <property type="entry name" value="A_deaminase"/>
    <property type="match status" value="1"/>
</dbReference>
<comment type="caution">
    <text evidence="9">The sequence shown here is derived from an EMBL/GenBank/DDBJ whole genome shotgun (WGS) entry which is preliminary data.</text>
</comment>
<dbReference type="EC" id="3.5.4.4" evidence="3"/>
<evidence type="ECO:0000313" key="9">
    <source>
        <dbReference type="EMBL" id="GAA4897917.1"/>
    </source>
</evidence>
<sequence>MRRPGNGTVPPPGSCAIRGLGDGLDGLGDGDTAAGEGDGEGAALLGAAVVEAAAEPEGVGVGPAPVQPVARANPPAVVPAMSARLVSGAIETACHGSGPRLLRSPTAAGTLRAMLTLDDLRALPKVALHDHLDGGLRPQTVIDHCAANGHTLPTTDPDALRRWFFDAADSGSLVRYLETFAHTVAAMQTAEQLERVAHEFVVDQAEDGVVYAEARWAPAQHLAMGLTLDRAVEAVRDGLASGMRAAAEAGHTIVAQQIVTSLRQDDPTVEIAQLAIDHRDDSVCGFDIAGAEDGFPPSRFEDAFRLLKHDNMFFTIHAGEAFGPPSIWEAVQLCGANRLGHGVRIVEDLGIDGDPVEFGRLAAYVRDARIPLEVAPSSNLQTGIAAEMKDHPIDLLLRLGFNVTVNCDNRLMSDTTMSREYLKLVEAFGWGIDDVRATTVGAMRAAFLPHDQREAIIADIVEPAYAAARSA</sequence>
<evidence type="ECO:0000256" key="3">
    <source>
        <dbReference type="ARBA" id="ARBA00012784"/>
    </source>
</evidence>
<evidence type="ECO:0000256" key="4">
    <source>
        <dbReference type="ARBA" id="ARBA00022723"/>
    </source>
</evidence>
<dbReference type="EMBL" id="BAABLV010000020">
    <property type="protein sequence ID" value="GAA4897917.1"/>
    <property type="molecule type" value="Genomic_DNA"/>
</dbReference>
<dbReference type="Gene3D" id="3.20.20.140">
    <property type="entry name" value="Metal-dependent hydrolases"/>
    <property type="match status" value="1"/>
</dbReference>
<dbReference type="PANTHER" id="PTHR11409">
    <property type="entry name" value="ADENOSINE DEAMINASE"/>
    <property type="match status" value="1"/>
</dbReference>
<evidence type="ECO:0000256" key="2">
    <source>
        <dbReference type="ARBA" id="ARBA00006676"/>
    </source>
</evidence>
<dbReference type="NCBIfam" id="NF006847">
    <property type="entry name" value="PRK09358.1-2"/>
    <property type="match status" value="1"/>
</dbReference>
<dbReference type="InterPro" id="IPR006330">
    <property type="entry name" value="Ado/ade_deaminase"/>
</dbReference>
<organism evidence="9 10">
    <name type="scientific">Tessaracoccus lubricantis</name>
    <dbReference type="NCBI Taxonomy" id="545543"/>
    <lineage>
        <taxon>Bacteria</taxon>
        <taxon>Bacillati</taxon>
        <taxon>Actinomycetota</taxon>
        <taxon>Actinomycetes</taxon>
        <taxon>Propionibacteriales</taxon>
        <taxon>Propionibacteriaceae</taxon>
        <taxon>Tessaracoccus</taxon>
    </lineage>
</organism>
<reference evidence="10" key="1">
    <citation type="journal article" date="2019" name="Int. J. Syst. Evol. Microbiol.">
        <title>The Global Catalogue of Microorganisms (GCM) 10K type strain sequencing project: providing services to taxonomists for standard genome sequencing and annotation.</title>
        <authorList>
            <consortium name="The Broad Institute Genomics Platform"/>
            <consortium name="The Broad Institute Genome Sequencing Center for Infectious Disease"/>
            <person name="Wu L."/>
            <person name="Ma J."/>
        </authorList>
    </citation>
    <scope>NUCLEOTIDE SEQUENCE [LARGE SCALE GENOMIC DNA]</scope>
    <source>
        <strain evidence="10">JCM 19125</strain>
    </source>
</reference>
<feature type="compositionally biased region" description="Low complexity" evidence="7">
    <location>
        <begin position="30"/>
        <end position="39"/>
    </location>
</feature>
<comment type="cofactor">
    <cofactor evidence="1">
        <name>Zn(2+)</name>
        <dbReference type="ChEBI" id="CHEBI:29105"/>
    </cofactor>
</comment>
<feature type="domain" description="Adenosine deaminase" evidence="8">
    <location>
        <begin position="124"/>
        <end position="461"/>
    </location>
</feature>
<evidence type="ECO:0000256" key="6">
    <source>
        <dbReference type="ARBA" id="ARBA00022833"/>
    </source>
</evidence>
<evidence type="ECO:0000259" key="8">
    <source>
        <dbReference type="Pfam" id="PF00962"/>
    </source>
</evidence>
<name>A0ABP9FHK2_9ACTN</name>
<keyword evidence="10" id="KW-1185">Reference proteome</keyword>
<dbReference type="InterPro" id="IPR032466">
    <property type="entry name" value="Metal_Hydrolase"/>
</dbReference>
<gene>
    <name evidence="9" type="ORF">GCM10025789_14850</name>
</gene>
<accession>A0ABP9FHK2</accession>
<dbReference type="NCBIfam" id="TIGR01430">
    <property type="entry name" value="aden_deam"/>
    <property type="match status" value="1"/>
</dbReference>
<evidence type="ECO:0000256" key="5">
    <source>
        <dbReference type="ARBA" id="ARBA00022801"/>
    </source>
</evidence>
<feature type="region of interest" description="Disordered" evidence="7">
    <location>
        <begin position="1"/>
        <end position="39"/>
    </location>
</feature>
<feature type="compositionally biased region" description="Gly residues" evidence="7">
    <location>
        <begin position="20"/>
        <end position="29"/>
    </location>
</feature>
<dbReference type="Proteomes" id="UP001501521">
    <property type="component" value="Unassembled WGS sequence"/>
</dbReference>
<protein>
    <recommendedName>
        <fullName evidence="3">adenosine deaminase</fullName>
        <ecNumber evidence="3">3.5.4.4</ecNumber>
    </recommendedName>
</protein>
<keyword evidence="5" id="KW-0378">Hydrolase</keyword>
<evidence type="ECO:0000256" key="7">
    <source>
        <dbReference type="SAM" id="MobiDB-lite"/>
    </source>
</evidence>